<dbReference type="InterPro" id="IPR036615">
    <property type="entry name" value="Mur_ligase_C_dom_sf"/>
</dbReference>
<dbReference type="NCBIfam" id="TIGR01087">
    <property type="entry name" value="murD"/>
    <property type="match status" value="1"/>
</dbReference>
<dbReference type="EC" id="6.3.2.9" evidence="9 10"/>
<feature type="chain" id="PRO_5032831817" description="UDP-N-acetylmuramoylalanine--D-glutamate ligase" evidence="11">
    <location>
        <begin position="26"/>
        <end position="469"/>
    </location>
</feature>
<keyword evidence="15" id="KW-1185">Reference proteome</keyword>
<dbReference type="EMBL" id="CP058214">
    <property type="protein sequence ID" value="QPC44884.1"/>
    <property type="molecule type" value="Genomic_DNA"/>
</dbReference>
<keyword evidence="6 9" id="KW-0547">Nucleotide-binding</keyword>
<dbReference type="Proteomes" id="UP000593594">
    <property type="component" value="Chromosome"/>
</dbReference>
<evidence type="ECO:0000256" key="10">
    <source>
        <dbReference type="RuleBase" id="RU003664"/>
    </source>
</evidence>
<evidence type="ECO:0000259" key="12">
    <source>
        <dbReference type="Pfam" id="PF02875"/>
    </source>
</evidence>
<dbReference type="PANTHER" id="PTHR43692:SF1">
    <property type="entry name" value="UDP-N-ACETYLMURAMOYLALANINE--D-GLUTAMATE LIGASE"/>
    <property type="match status" value="1"/>
</dbReference>
<evidence type="ECO:0000313" key="15">
    <source>
        <dbReference type="Proteomes" id="UP000593594"/>
    </source>
</evidence>
<dbReference type="GO" id="GO:0008764">
    <property type="term" value="F:UDP-N-acetylmuramoylalanine-D-glutamate ligase activity"/>
    <property type="evidence" value="ECO:0007669"/>
    <property type="project" value="UniProtKB-UniRule"/>
</dbReference>
<reference evidence="14 15" key="1">
    <citation type="submission" date="2020-06" db="EMBL/GenBank/DDBJ databases">
        <title>Genome sequence of 2 isolates from Red Sea Mangroves.</title>
        <authorList>
            <person name="Sefrji F."/>
            <person name="Michoud G."/>
            <person name="Merlino G."/>
            <person name="Daffonchio D."/>
        </authorList>
    </citation>
    <scope>NUCLEOTIDE SEQUENCE [LARGE SCALE GENOMIC DNA]</scope>
    <source>
        <strain evidence="14 15">R1DC25</strain>
    </source>
</reference>
<dbReference type="Pfam" id="PF21799">
    <property type="entry name" value="MurD-like_N"/>
    <property type="match status" value="1"/>
</dbReference>
<dbReference type="PROSITE" id="PS01011">
    <property type="entry name" value="FOLYLPOLYGLU_SYNT_1"/>
    <property type="match status" value="1"/>
</dbReference>
<dbReference type="InterPro" id="IPR013221">
    <property type="entry name" value="Mur_ligase_cen"/>
</dbReference>
<dbReference type="AlphaFoldDB" id="A0A7S8C7X8"/>
<keyword evidence="5 9" id="KW-0132">Cell division</keyword>
<evidence type="ECO:0000313" key="14">
    <source>
        <dbReference type="EMBL" id="QPC44884.1"/>
    </source>
</evidence>
<feature type="signal peptide" evidence="11">
    <location>
        <begin position="1"/>
        <end position="25"/>
    </location>
</feature>
<comment type="catalytic activity">
    <reaction evidence="9 10">
        <text>UDP-N-acetyl-alpha-D-muramoyl-L-alanine + D-glutamate + ATP = UDP-N-acetyl-alpha-D-muramoyl-L-alanyl-D-glutamate + ADP + phosphate + H(+)</text>
        <dbReference type="Rhea" id="RHEA:16429"/>
        <dbReference type="ChEBI" id="CHEBI:15378"/>
        <dbReference type="ChEBI" id="CHEBI:29986"/>
        <dbReference type="ChEBI" id="CHEBI:30616"/>
        <dbReference type="ChEBI" id="CHEBI:43474"/>
        <dbReference type="ChEBI" id="CHEBI:83898"/>
        <dbReference type="ChEBI" id="CHEBI:83900"/>
        <dbReference type="ChEBI" id="CHEBI:456216"/>
        <dbReference type="EC" id="6.3.2.9"/>
    </reaction>
</comment>
<comment type="similarity">
    <text evidence="9">Belongs to the MurCDEF family.</text>
</comment>
<keyword evidence="8 9" id="KW-0131">Cell cycle</keyword>
<accession>A0A7S8C7X8</accession>
<dbReference type="Gene3D" id="3.40.1190.10">
    <property type="entry name" value="Mur-like, catalytic domain"/>
    <property type="match status" value="1"/>
</dbReference>
<evidence type="ECO:0000256" key="5">
    <source>
        <dbReference type="ARBA" id="ARBA00022618"/>
    </source>
</evidence>
<evidence type="ECO:0000256" key="1">
    <source>
        <dbReference type="ARBA" id="ARBA00004496"/>
    </source>
</evidence>
<dbReference type="GO" id="GO:0051301">
    <property type="term" value="P:cell division"/>
    <property type="evidence" value="ECO:0007669"/>
    <property type="project" value="UniProtKB-KW"/>
</dbReference>
<sequence>MIPVKTSAGRTVAVFGLGASGLAAAQALSAGGARVLAWDDTEEARNRAIASGIAIADLSLTDLSDVSSLVLSPGVPLTHPEPHPIARRARASGIEVIGDTELFFREIAARGLDTPVVCITGTNGKSTTTAMIGHILKAAGRDAEVGGNIGRAVLDLSPPVAGRHYVLELSSYQIDLTPGAHPQVGVLLNISPDHLDRHGSMENYAAVKARLFTRQTRADTAIVGVDDAHSIAIAERVANHVRVVPVSATHALDTGVHAADAVLHDMEDGRERAQVSLAGVASLRGTHNWQNAAAAYAVCRALGLEPAEIEAGLHSFPGLAHRMEEVGRRGRVLFINDSKATNADAAARALAAFDRIYWIVGGLPKAGGIESLKAYFPRIARAYLIGKAAGDFAKSFEGAVDYVVSGTLEAAVAQAAKDSAADGAEEPVVLLSPACASFDQFRNFELRGTAFRDAVQRLEGVSPGKGEAA</sequence>
<comment type="subcellular location">
    <subcellularLocation>
        <location evidence="1 9 10">Cytoplasm</location>
    </subcellularLocation>
</comment>
<keyword evidence="4 9" id="KW-0436">Ligase</keyword>
<dbReference type="GO" id="GO:0004326">
    <property type="term" value="F:tetrahydrofolylpolyglutamate synthase activity"/>
    <property type="evidence" value="ECO:0007669"/>
    <property type="project" value="InterPro"/>
</dbReference>
<dbReference type="InterPro" id="IPR018109">
    <property type="entry name" value="Folylpolyglutamate_synth_CS"/>
</dbReference>
<dbReference type="UniPathway" id="UPA00219"/>
<dbReference type="KEGG" id="kmn:HW532_20595"/>
<dbReference type="Pfam" id="PF08245">
    <property type="entry name" value="Mur_ligase_M"/>
    <property type="match status" value="1"/>
</dbReference>
<dbReference type="RefSeq" id="WP_213162255.1">
    <property type="nucleotide sequence ID" value="NZ_CP058214.1"/>
</dbReference>
<keyword evidence="9 10" id="KW-0961">Cell wall biogenesis/degradation</keyword>
<keyword evidence="9 10" id="KW-0573">Peptidoglycan synthesis</keyword>
<comment type="function">
    <text evidence="9 10">Cell wall formation. Catalyzes the addition of glutamate to the nucleotide precursor UDP-N-acetylmuramoyl-L-alanine (UMA).</text>
</comment>
<comment type="pathway">
    <text evidence="2 9 10">Cell wall biogenesis; peptidoglycan biosynthesis.</text>
</comment>
<evidence type="ECO:0000256" key="3">
    <source>
        <dbReference type="ARBA" id="ARBA00022490"/>
    </source>
</evidence>
<evidence type="ECO:0000256" key="11">
    <source>
        <dbReference type="SAM" id="SignalP"/>
    </source>
</evidence>
<dbReference type="InterPro" id="IPR004101">
    <property type="entry name" value="Mur_ligase_C"/>
</dbReference>
<dbReference type="GO" id="GO:0071555">
    <property type="term" value="P:cell wall organization"/>
    <property type="evidence" value="ECO:0007669"/>
    <property type="project" value="UniProtKB-KW"/>
</dbReference>
<name>A0A7S8C7X8_9HYPH</name>
<evidence type="ECO:0000256" key="2">
    <source>
        <dbReference type="ARBA" id="ARBA00004752"/>
    </source>
</evidence>
<evidence type="ECO:0000259" key="13">
    <source>
        <dbReference type="Pfam" id="PF08245"/>
    </source>
</evidence>
<evidence type="ECO:0000256" key="6">
    <source>
        <dbReference type="ARBA" id="ARBA00022741"/>
    </source>
</evidence>
<protein>
    <recommendedName>
        <fullName evidence="9 10">UDP-N-acetylmuramoylalanine--D-glutamate ligase</fullName>
        <ecNumber evidence="9 10">6.3.2.9</ecNumber>
    </recommendedName>
    <alternativeName>
        <fullName evidence="9">D-glutamic acid-adding enzyme</fullName>
    </alternativeName>
    <alternativeName>
        <fullName evidence="9">UDP-N-acetylmuramoyl-L-alanyl-D-glutamate synthetase</fullName>
    </alternativeName>
</protein>
<keyword evidence="11" id="KW-0732">Signal</keyword>
<dbReference type="GO" id="GO:0008360">
    <property type="term" value="P:regulation of cell shape"/>
    <property type="evidence" value="ECO:0007669"/>
    <property type="project" value="UniProtKB-KW"/>
</dbReference>
<evidence type="ECO:0000256" key="9">
    <source>
        <dbReference type="HAMAP-Rule" id="MF_00639"/>
    </source>
</evidence>
<dbReference type="Gene3D" id="3.40.50.720">
    <property type="entry name" value="NAD(P)-binding Rossmann-like Domain"/>
    <property type="match status" value="1"/>
</dbReference>
<dbReference type="Pfam" id="PF02875">
    <property type="entry name" value="Mur_ligase_C"/>
    <property type="match status" value="1"/>
</dbReference>
<proteinExistence type="inferred from homology"/>
<keyword evidence="7 9" id="KW-0067">ATP-binding</keyword>
<dbReference type="InterPro" id="IPR036565">
    <property type="entry name" value="Mur-like_cat_sf"/>
</dbReference>
<keyword evidence="9 10" id="KW-0133">Cell shape</keyword>
<dbReference type="GO" id="GO:0005524">
    <property type="term" value="F:ATP binding"/>
    <property type="evidence" value="ECO:0007669"/>
    <property type="project" value="UniProtKB-UniRule"/>
</dbReference>
<dbReference type="InterPro" id="IPR005762">
    <property type="entry name" value="MurD"/>
</dbReference>
<dbReference type="GO" id="GO:0009252">
    <property type="term" value="P:peptidoglycan biosynthetic process"/>
    <property type="evidence" value="ECO:0007669"/>
    <property type="project" value="UniProtKB-UniRule"/>
</dbReference>
<dbReference type="Gene3D" id="3.90.190.20">
    <property type="entry name" value="Mur ligase, C-terminal domain"/>
    <property type="match status" value="1"/>
</dbReference>
<dbReference type="GO" id="GO:0005737">
    <property type="term" value="C:cytoplasm"/>
    <property type="evidence" value="ECO:0007669"/>
    <property type="project" value="UniProtKB-SubCell"/>
</dbReference>
<evidence type="ECO:0000256" key="8">
    <source>
        <dbReference type="ARBA" id="ARBA00023306"/>
    </source>
</evidence>
<dbReference type="SUPFAM" id="SSF53623">
    <property type="entry name" value="MurD-like peptide ligases, catalytic domain"/>
    <property type="match status" value="1"/>
</dbReference>
<dbReference type="PANTHER" id="PTHR43692">
    <property type="entry name" value="UDP-N-ACETYLMURAMOYLALANINE--D-GLUTAMATE LIGASE"/>
    <property type="match status" value="1"/>
</dbReference>
<evidence type="ECO:0000256" key="7">
    <source>
        <dbReference type="ARBA" id="ARBA00022840"/>
    </source>
</evidence>
<feature type="domain" description="Mur ligase C-terminal" evidence="12">
    <location>
        <begin position="321"/>
        <end position="435"/>
    </location>
</feature>
<keyword evidence="3 9" id="KW-0963">Cytoplasm</keyword>
<organism evidence="14 15">
    <name type="scientific">Kaustia mangrovi</name>
    <dbReference type="NCBI Taxonomy" id="2593653"/>
    <lineage>
        <taxon>Bacteria</taxon>
        <taxon>Pseudomonadati</taxon>
        <taxon>Pseudomonadota</taxon>
        <taxon>Alphaproteobacteria</taxon>
        <taxon>Hyphomicrobiales</taxon>
        <taxon>Parvibaculaceae</taxon>
        <taxon>Kaustia</taxon>
    </lineage>
</organism>
<dbReference type="HAMAP" id="MF_00639">
    <property type="entry name" value="MurD"/>
    <property type="match status" value="1"/>
</dbReference>
<feature type="binding site" evidence="9">
    <location>
        <begin position="121"/>
        <end position="127"/>
    </location>
    <ligand>
        <name>ATP</name>
        <dbReference type="ChEBI" id="CHEBI:30616"/>
    </ligand>
</feature>
<dbReference type="SUPFAM" id="SSF53244">
    <property type="entry name" value="MurD-like peptide ligases, peptide-binding domain"/>
    <property type="match status" value="1"/>
</dbReference>
<gene>
    <name evidence="9" type="primary">murD</name>
    <name evidence="14" type="ORF">HW532_20595</name>
</gene>
<evidence type="ECO:0000256" key="4">
    <source>
        <dbReference type="ARBA" id="ARBA00022598"/>
    </source>
</evidence>
<feature type="domain" description="Mur ligase central" evidence="13">
    <location>
        <begin position="119"/>
        <end position="299"/>
    </location>
</feature>
<dbReference type="SUPFAM" id="SSF51984">
    <property type="entry name" value="MurCD N-terminal domain"/>
    <property type="match status" value="1"/>
</dbReference>